<organism evidence="1 2">
    <name type="scientific">SAR86 cluster bacterium</name>
    <dbReference type="NCBI Taxonomy" id="2030880"/>
    <lineage>
        <taxon>Bacteria</taxon>
        <taxon>Pseudomonadati</taxon>
        <taxon>Pseudomonadota</taxon>
        <taxon>Gammaproteobacteria</taxon>
        <taxon>SAR86 cluster</taxon>
    </lineage>
</organism>
<name>A0A368C6G7_9GAMM</name>
<dbReference type="PANTHER" id="PTHR47017">
    <property type="entry name" value="ACYL-COA"/>
    <property type="match status" value="1"/>
</dbReference>
<protein>
    <submittedName>
        <fullName evidence="1">GNAT family N-acetyltransferase</fullName>
    </submittedName>
</protein>
<accession>A0A368C6G7</accession>
<dbReference type="AlphaFoldDB" id="A0A368C6G7"/>
<proteinExistence type="predicted"/>
<dbReference type="SUPFAM" id="SSF55729">
    <property type="entry name" value="Acyl-CoA N-acyltransferases (Nat)"/>
    <property type="match status" value="1"/>
</dbReference>
<dbReference type="Gene3D" id="3.40.630.30">
    <property type="match status" value="1"/>
</dbReference>
<dbReference type="EMBL" id="QOPI01000004">
    <property type="protein sequence ID" value="RCL45179.1"/>
    <property type="molecule type" value="Genomic_DNA"/>
</dbReference>
<keyword evidence="1" id="KW-0808">Transferase</keyword>
<evidence type="ECO:0000313" key="1">
    <source>
        <dbReference type="EMBL" id="RCL45179.1"/>
    </source>
</evidence>
<dbReference type="Pfam" id="PF04339">
    <property type="entry name" value="FemAB_like"/>
    <property type="match status" value="1"/>
</dbReference>
<dbReference type="GO" id="GO:0016740">
    <property type="term" value="F:transferase activity"/>
    <property type="evidence" value="ECO:0007669"/>
    <property type="project" value="UniProtKB-KW"/>
</dbReference>
<comment type="caution">
    <text evidence="1">The sequence shown here is derived from an EMBL/GenBank/DDBJ whole genome shotgun (WGS) entry which is preliminary data.</text>
</comment>
<evidence type="ECO:0000313" key="2">
    <source>
        <dbReference type="Proteomes" id="UP000252915"/>
    </source>
</evidence>
<reference evidence="1 2" key="1">
    <citation type="journal article" date="2018" name="Microbiome">
        <title>Fine metagenomic profile of the Mediterranean stratified and mixed water columns revealed by assembly and recruitment.</title>
        <authorList>
            <person name="Haro-Moreno J.M."/>
            <person name="Lopez-Perez M."/>
            <person name="De La Torre J.R."/>
            <person name="Picazo A."/>
            <person name="Camacho A."/>
            <person name="Rodriguez-Valera F."/>
        </authorList>
    </citation>
    <scope>NUCLEOTIDE SEQUENCE [LARGE SCALE GENOMIC DNA]</scope>
    <source>
        <strain evidence="1">MED-G78</strain>
    </source>
</reference>
<dbReference type="PANTHER" id="PTHR47017:SF1">
    <property type="entry name" value="ACYL-COA"/>
    <property type="match status" value="1"/>
</dbReference>
<dbReference type="Proteomes" id="UP000252915">
    <property type="component" value="Unassembled WGS sequence"/>
</dbReference>
<dbReference type="InterPro" id="IPR016181">
    <property type="entry name" value="Acyl_CoA_acyltransferase"/>
</dbReference>
<gene>
    <name evidence="1" type="ORF">DBW92_01385</name>
</gene>
<dbReference type="InterPro" id="IPR007434">
    <property type="entry name" value="FemAB-like"/>
</dbReference>
<sequence>MSVLIKKSFGEIPKENYQNLDSEIVSPFMQYDFLNALEKSKSVSIDNGWEPLHFVNEENGKLNGFMPLYKKYNSAGEFVFDHSWSHALEQAGRQYYPKLLSAIPFTPCASEKIIGKGIEIKDQIIKNIQDYMTQEAIESWHVLFPNEATSKILNNYNFIERFGCKFIWKNRNFKNFDDFLEIFTARQRKTIKAERKKCSDAKVSFQIIESKDITYADWSIFYELYCQTYLDRWQKPYLEREFFDLLTKDSSSCQPILFFALQDNKVIGGSLCFKNEDTLYGRHWGSIKKIDSLHFETCYYQGIDYCINNKLKFFDPGVQGEHKIRRGFEPEITSSLHYFLRNDLREAVKIFCNKEKSGILQYKKSCEEYTPIKKEYRIIL</sequence>